<feature type="region of interest" description="Disordered" evidence="1">
    <location>
        <begin position="104"/>
        <end position="126"/>
    </location>
</feature>
<sequence>MGVSAVILVKSVFMKAFGGQRCAAWTSMGFGGVYIGAATWSRRMESSSKLQINSGCCMGRTWLHGMSKSSGRGDRDRGLEPMYMQPRGTLVFAGREWHRPHRDVGVGRPYLDPESRNGEDPSTITPSSTITVATREHHDCDQKSMRGGEYRQSRGLGETDHWARDQLVVPITSSRKNHIFRRWKTAIYRAIQAVRWAGSGTCGTPPTPTNEMDRARYTRRMMWGRRALAPSDPSAEYVPDWPGCWM</sequence>
<reference evidence="2" key="2">
    <citation type="submission" date="2023-05" db="EMBL/GenBank/DDBJ databases">
        <authorList>
            <consortium name="Lawrence Berkeley National Laboratory"/>
            <person name="Steindorff A."/>
            <person name="Hensen N."/>
            <person name="Bonometti L."/>
            <person name="Westerberg I."/>
            <person name="Brannstrom I.O."/>
            <person name="Guillou S."/>
            <person name="Cros-Aarteil S."/>
            <person name="Calhoun S."/>
            <person name="Haridas S."/>
            <person name="Kuo A."/>
            <person name="Mondo S."/>
            <person name="Pangilinan J."/>
            <person name="Riley R."/>
            <person name="Labutti K."/>
            <person name="Andreopoulos B."/>
            <person name="Lipzen A."/>
            <person name="Chen C."/>
            <person name="Yanf M."/>
            <person name="Daum C."/>
            <person name="Ng V."/>
            <person name="Clum A."/>
            <person name="Ohm R."/>
            <person name="Martin F."/>
            <person name="Silar P."/>
            <person name="Natvig D."/>
            <person name="Lalanne C."/>
            <person name="Gautier V."/>
            <person name="Ament-Velasquez S.L."/>
            <person name="Kruys A."/>
            <person name="Hutchinson M.I."/>
            <person name="Powell A.J."/>
            <person name="Barry K."/>
            <person name="Miller A.N."/>
            <person name="Grigoriev I.V."/>
            <person name="Debuchy R."/>
            <person name="Gladieux P."/>
            <person name="Thoren M.H."/>
            <person name="Johannesson H."/>
        </authorList>
    </citation>
    <scope>NUCLEOTIDE SEQUENCE</scope>
    <source>
        <strain evidence="2">PSN293</strain>
    </source>
</reference>
<accession>A0AAN6XZ61</accession>
<organism evidence="2 3">
    <name type="scientific">Rhypophila decipiens</name>
    <dbReference type="NCBI Taxonomy" id="261697"/>
    <lineage>
        <taxon>Eukaryota</taxon>
        <taxon>Fungi</taxon>
        <taxon>Dikarya</taxon>
        <taxon>Ascomycota</taxon>
        <taxon>Pezizomycotina</taxon>
        <taxon>Sordariomycetes</taxon>
        <taxon>Sordariomycetidae</taxon>
        <taxon>Sordariales</taxon>
        <taxon>Naviculisporaceae</taxon>
        <taxon>Rhypophila</taxon>
    </lineage>
</organism>
<evidence type="ECO:0000256" key="1">
    <source>
        <dbReference type="SAM" id="MobiDB-lite"/>
    </source>
</evidence>
<dbReference type="Proteomes" id="UP001301769">
    <property type="component" value="Unassembled WGS sequence"/>
</dbReference>
<protein>
    <submittedName>
        <fullName evidence="2">Uncharacterized protein</fullName>
    </submittedName>
</protein>
<proteinExistence type="predicted"/>
<comment type="caution">
    <text evidence="2">The sequence shown here is derived from an EMBL/GenBank/DDBJ whole genome shotgun (WGS) entry which is preliminary data.</text>
</comment>
<keyword evidence="3" id="KW-1185">Reference proteome</keyword>
<dbReference type="AlphaFoldDB" id="A0AAN6XZ61"/>
<evidence type="ECO:0000313" key="3">
    <source>
        <dbReference type="Proteomes" id="UP001301769"/>
    </source>
</evidence>
<name>A0AAN6XZ61_9PEZI</name>
<reference evidence="2" key="1">
    <citation type="journal article" date="2023" name="Mol. Phylogenet. Evol.">
        <title>Genome-scale phylogeny and comparative genomics of the fungal order Sordariales.</title>
        <authorList>
            <person name="Hensen N."/>
            <person name="Bonometti L."/>
            <person name="Westerberg I."/>
            <person name="Brannstrom I.O."/>
            <person name="Guillou S."/>
            <person name="Cros-Aarteil S."/>
            <person name="Calhoun S."/>
            <person name="Haridas S."/>
            <person name="Kuo A."/>
            <person name="Mondo S."/>
            <person name="Pangilinan J."/>
            <person name="Riley R."/>
            <person name="LaButti K."/>
            <person name="Andreopoulos B."/>
            <person name="Lipzen A."/>
            <person name="Chen C."/>
            <person name="Yan M."/>
            <person name="Daum C."/>
            <person name="Ng V."/>
            <person name="Clum A."/>
            <person name="Steindorff A."/>
            <person name="Ohm R.A."/>
            <person name="Martin F."/>
            <person name="Silar P."/>
            <person name="Natvig D.O."/>
            <person name="Lalanne C."/>
            <person name="Gautier V."/>
            <person name="Ament-Velasquez S.L."/>
            <person name="Kruys A."/>
            <person name="Hutchinson M.I."/>
            <person name="Powell A.J."/>
            <person name="Barry K."/>
            <person name="Miller A.N."/>
            <person name="Grigoriev I.V."/>
            <person name="Debuchy R."/>
            <person name="Gladieux P."/>
            <person name="Hiltunen Thoren M."/>
            <person name="Johannesson H."/>
        </authorList>
    </citation>
    <scope>NUCLEOTIDE SEQUENCE</scope>
    <source>
        <strain evidence="2">PSN293</strain>
    </source>
</reference>
<evidence type="ECO:0000313" key="2">
    <source>
        <dbReference type="EMBL" id="KAK4209340.1"/>
    </source>
</evidence>
<dbReference type="EMBL" id="MU858208">
    <property type="protein sequence ID" value="KAK4209340.1"/>
    <property type="molecule type" value="Genomic_DNA"/>
</dbReference>
<gene>
    <name evidence="2" type="ORF">QBC37DRAFT_450637</name>
</gene>